<dbReference type="GO" id="GO:0006890">
    <property type="term" value="P:retrograde vesicle-mediated transport, Golgi to endoplasmic reticulum"/>
    <property type="evidence" value="ECO:0007669"/>
    <property type="project" value="TreeGrafter"/>
</dbReference>
<dbReference type="GO" id="GO:0006888">
    <property type="term" value="P:endoplasmic reticulum to Golgi vesicle-mediated transport"/>
    <property type="evidence" value="ECO:0007669"/>
    <property type="project" value="TreeGrafter"/>
</dbReference>
<reference evidence="9" key="1">
    <citation type="submission" date="2017-02" db="UniProtKB">
        <authorList>
            <consortium name="WormBaseParasite"/>
        </authorList>
    </citation>
    <scope>IDENTIFICATION</scope>
</reference>
<evidence type="ECO:0000259" key="8">
    <source>
        <dbReference type="Pfam" id="PF13850"/>
    </source>
</evidence>
<dbReference type="PANTHER" id="PTHR10984">
    <property type="entry name" value="ENDOPLASMIC RETICULUM-GOLGI INTERMEDIATE COMPARTMENT PROTEIN"/>
    <property type="match status" value="1"/>
</dbReference>
<keyword evidence="5 6" id="KW-0472">Membrane</keyword>
<dbReference type="GO" id="GO:0030134">
    <property type="term" value="C:COPII-coated ER to Golgi transport vesicle"/>
    <property type="evidence" value="ECO:0007669"/>
    <property type="project" value="TreeGrafter"/>
</dbReference>
<accession>A0A0M3JSR8</accession>
<feature type="domain" description="Endoplasmic reticulum vesicle transporter C-terminal" evidence="7">
    <location>
        <begin position="104"/>
        <end position="272"/>
    </location>
</feature>
<dbReference type="AlphaFoldDB" id="A0A0M3JSR8"/>
<dbReference type="Pfam" id="PF13850">
    <property type="entry name" value="ERGIC_N"/>
    <property type="match status" value="1"/>
</dbReference>
<dbReference type="InterPro" id="IPR039542">
    <property type="entry name" value="Erv_N"/>
</dbReference>
<evidence type="ECO:0000259" key="7">
    <source>
        <dbReference type="Pfam" id="PF07970"/>
    </source>
</evidence>
<sequence length="291" mass="33439">LKFRFDIYRKVPKDLTQPTRTGAIISIVCVSFILFMLFNDLRAFLSVEVKSELFVDDPGREGRVKVHVNATLPYLSCEYVGIDIQDENGRHEVGFIKDIAKEPTAENGCRFEANFEINKVPGNFHLSTHSAAMQPDNYDMRHIVHAVKFGDDMHLLMNKFQDKARIGSFNPLQNRNALNGESLSTHEYILKVVPSVYEDIHGKMQYSYQYTYAHREYISYHHTGRIIPAIWFKYELQPITVKYTESKQPFYTFLTSVCAVVGGTFTVAGIIDSTLFSLSEFYKKYQIGKLS</sequence>
<comment type="subcellular location">
    <subcellularLocation>
        <location evidence="1">Endoplasmic reticulum-Golgi intermediate compartment membrane</location>
        <topology evidence="1">Multi-pass membrane protein</topology>
    </subcellularLocation>
</comment>
<dbReference type="GO" id="GO:0000139">
    <property type="term" value="C:Golgi membrane"/>
    <property type="evidence" value="ECO:0007669"/>
    <property type="project" value="TreeGrafter"/>
</dbReference>
<evidence type="ECO:0000313" key="9">
    <source>
        <dbReference type="WBParaSite" id="ASIM_0001104101-mRNA-1"/>
    </source>
</evidence>
<evidence type="ECO:0000256" key="5">
    <source>
        <dbReference type="ARBA" id="ARBA00023136"/>
    </source>
</evidence>
<dbReference type="PANTHER" id="PTHR10984:SF36">
    <property type="entry name" value="ENDOPLASMIC RETICULUM-GOLGI INTERMEDIATE COMPARTMENT PROTEIN 1"/>
    <property type="match status" value="1"/>
</dbReference>
<organism evidence="9">
    <name type="scientific">Anisakis simplex</name>
    <name type="common">Herring worm</name>
    <dbReference type="NCBI Taxonomy" id="6269"/>
    <lineage>
        <taxon>Eukaryota</taxon>
        <taxon>Metazoa</taxon>
        <taxon>Ecdysozoa</taxon>
        <taxon>Nematoda</taxon>
        <taxon>Chromadorea</taxon>
        <taxon>Rhabditida</taxon>
        <taxon>Spirurina</taxon>
        <taxon>Ascaridomorpha</taxon>
        <taxon>Ascaridoidea</taxon>
        <taxon>Anisakidae</taxon>
        <taxon>Anisakis</taxon>
        <taxon>Anisakis simplex complex</taxon>
    </lineage>
</organism>
<protein>
    <submittedName>
        <fullName evidence="9">Endoplasmic reticulum-Golgi intermediate compartment protein 1</fullName>
    </submittedName>
</protein>
<dbReference type="Pfam" id="PF07970">
    <property type="entry name" value="COPIIcoated_ERV"/>
    <property type="match status" value="1"/>
</dbReference>
<feature type="transmembrane region" description="Helical" evidence="6">
    <location>
        <begin position="20"/>
        <end position="38"/>
    </location>
</feature>
<proteinExistence type="inferred from homology"/>
<dbReference type="InterPro" id="IPR045888">
    <property type="entry name" value="Erv"/>
</dbReference>
<evidence type="ECO:0000256" key="6">
    <source>
        <dbReference type="SAM" id="Phobius"/>
    </source>
</evidence>
<evidence type="ECO:0000256" key="3">
    <source>
        <dbReference type="ARBA" id="ARBA00022692"/>
    </source>
</evidence>
<evidence type="ECO:0000256" key="1">
    <source>
        <dbReference type="ARBA" id="ARBA00004457"/>
    </source>
</evidence>
<dbReference type="GO" id="GO:0005789">
    <property type="term" value="C:endoplasmic reticulum membrane"/>
    <property type="evidence" value="ECO:0007669"/>
    <property type="project" value="TreeGrafter"/>
</dbReference>
<dbReference type="WBParaSite" id="ASIM_0001104101-mRNA-1">
    <property type="protein sequence ID" value="ASIM_0001104101-mRNA-1"/>
    <property type="gene ID" value="ASIM_0001104101"/>
</dbReference>
<comment type="similarity">
    <text evidence="2">Belongs to the ERGIC family.</text>
</comment>
<evidence type="ECO:0000256" key="2">
    <source>
        <dbReference type="ARBA" id="ARBA00005648"/>
    </source>
</evidence>
<dbReference type="InterPro" id="IPR012936">
    <property type="entry name" value="Erv_C"/>
</dbReference>
<dbReference type="GO" id="GO:0033116">
    <property type="term" value="C:endoplasmic reticulum-Golgi intermediate compartment membrane"/>
    <property type="evidence" value="ECO:0007669"/>
    <property type="project" value="UniProtKB-SubCell"/>
</dbReference>
<keyword evidence="3 6" id="KW-0812">Transmembrane</keyword>
<keyword evidence="4 6" id="KW-1133">Transmembrane helix</keyword>
<evidence type="ECO:0000256" key="4">
    <source>
        <dbReference type="ARBA" id="ARBA00022989"/>
    </source>
</evidence>
<name>A0A0M3JSR8_ANISI</name>
<feature type="domain" description="Endoplasmic reticulum vesicle transporter N-terminal" evidence="8">
    <location>
        <begin position="4"/>
        <end position="92"/>
    </location>
</feature>